<dbReference type="EMBL" id="JAUCMX010000015">
    <property type="protein sequence ID" value="KAK3522170.1"/>
    <property type="molecule type" value="Genomic_DNA"/>
</dbReference>
<sequence>MITCVDFIMALRSRKAWTNVMVGLLLGFTAASWLLVPRVTELKKTSMCSPYNLGKVSEMVRTPVTKDSWQESQHRPSSSRERSYEDVDEEQSVDKPSHGGPVPHPKRFLYVGVMTAKKYLDSRAVAVYKTWAPSIPGKVEFFSSQGSDSVPLPFPLPVVSLPGVDDSYPPQKKSFMMLKYMHDHYLDKYEWFMRADDDVYIRGEKLELFLRSLNSSKPLYLGQTGLGTTEELGKLALEPGENFCMGGPGMIFSREVLRLMVPHISTCLREMYTTHEDVEVGRCVRRFGGTQCVWSYEQDNAPCHKAEMVQEWFDEHKNQFEVLTWPPNSPDLNPIQHLCDVLDKQVRSMEATPRNLQDLKDLLLTSWCRIPQHTFRDLVDSMPRRSSLLLCPVIPVHRLKRQQWAREHQNWTTEQWKKVAWSDESRFLLHHVDGRVHVRLLPGEHMAPGCTMGRRRAGGGSVMFWAMSCWETLGPAVHVDVTLTRSTYLSIVVDHVHPFMEAVFPDGCGFFQQDNAPCHKAEMVQEWFDEHNNQFEVLTWPPNCPDLNPIQHLWDVLDKQVRSMEAPPRNLQDLKDLLLTSWCQIPQHTFRDLVESMPRRMQELFYENYEHKKGFIEELHSSKIHNAITLHPNKRPAYQYRLHNYMLSRQISQLRYHTIQLHRESMSMSHLSNTELQLEDQQLGAAPSYTRYQPTERADVIEWDFLNGRYLYSTSEKNMPRQGLGNVLHSALENTVLQVMETINENSKVRGRVIDFKKIQYGYKRVNPLHGAEYILDLMLLYKRHKGRKVTVPVRRHVYLQQSFSRPYFNEPEQLDVAELVEAINSDFQSFSLLSNSLKIFYPFQFSESNREMQEQGQKKLHILVPLMGRYDTFVRFMDNFEKACLISNQNVKLIIILVDNDSNQDKEKHLDLIKEYHNKYPKADLSVIPMSGEFSRGLALEMGVSGLNNNSLLFFCDVDLVFSGDALQRCRDNAVEGRQAYFPVVFSQYNPKIVFGESYSEDSNFVFTKKSGFWRDYGFGITCIFKGDLLKSGGFDTSIQGWGLEDVDLFTKIINSDLKVFRSQEPGIVHVYHPVQCDANLEPKQYKMCLGSKASTLSGVTLGLLIFNAMADEVAKAQAAKPGGDTIFGKIIRKEIPANIIYEDDQCIAFHDVAPQAPTHFLVVPRKPIPQISKAEDSDAALLGHLMLVGKKCAEQVGLPNGYRMVVNEGPHGGQSVYHVHLHVLGGRQLGWPPG</sequence>
<dbReference type="AlphaFoldDB" id="A0AAE0UY06"/>
<dbReference type="InterPro" id="IPR051227">
    <property type="entry name" value="CS_glycosyltransferase"/>
</dbReference>
<feature type="compositionally biased region" description="Basic and acidic residues" evidence="17">
    <location>
        <begin position="68"/>
        <end position="85"/>
    </location>
</feature>
<keyword evidence="5 16" id="KW-0812">Transmembrane</keyword>
<dbReference type="PRINTS" id="PR00332">
    <property type="entry name" value="HISTRIAD"/>
</dbReference>
<keyword evidence="10" id="KW-0325">Glycoprotein</keyword>
<evidence type="ECO:0000256" key="15">
    <source>
        <dbReference type="PROSITE-ProRule" id="PRU00464"/>
    </source>
</evidence>
<dbReference type="PROSITE" id="PS51084">
    <property type="entry name" value="HIT_2"/>
    <property type="match status" value="1"/>
</dbReference>
<feature type="domain" description="HIT" evidence="18">
    <location>
        <begin position="1128"/>
        <end position="1236"/>
    </location>
</feature>
<keyword evidence="4 16" id="KW-0808">Transferase</keyword>
<dbReference type="Gene3D" id="3.30.420.10">
    <property type="entry name" value="Ribonuclease H-like superfamily/Ribonuclease H"/>
    <property type="match status" value="1"/>
</dbReference>
<evidence type="ECO:0000256" key="6">
    <source>
        <dbReference type="ARBA" id="ARBA00022968"/>
    </source>
</evidence>
<feature type="region of interest" description="Disordered" evidence="17">
    <location>
        <begin position="65"/>
        <end position="101"/>
    </location>
</feature>
<dbReference type="FunFam" id="3.30.428.10:FF:000005">
    <property type="entry name" value="Histidine triad nucleotide-binding protein 1"/>
    <property type="match status" value="1"/>
</dbReference>
<evidence type="ECO:0000256" key="12">
    <source>
        <dbReference type="ARBA" id="ARBA00025764"/>
    </source>
</evidence>
<evidence type="ECO:0000256" key="7">
    <source>
        <dbReference type="ARBA" id="ARBA00022989"/>
    </source>
</evidence>
<feature type="short sequence motif" description="Histidine triad motif" evidence="14 15">
    <location>
        <begin position="1220"/>
        <end position="1224"/>
    </location>
</feature>
<dbReference type="InterPro" id="IPR036397">
    <property type="entry name" value="RNaseH_sf"/>
</dbReference>
<evidence type="ECO:0000256" key="11">
    <source>
        <dbReference type="ARBA" id="ARBA00024472"/>
    </source>
</evidence>
<evidence type="ECO:0000256" key="14">
    <source>
        <dbReference type="PIRSR" id="PIRSR601310-3"/>
    </source>
</evidence>
<feature type="transmembrane region" description="Helical" evidence="16">
    <location>
        <begin position="16"/>
        <end position="36"/>
    </location>
</feature>
<dbReference type="GO" id="GO:0032580">
    <property type="term" value="C:Golgi cisterna membrane"/>
    <property type="evidence" value="ECO:0007669"/>
    <property type="project" value="UniProtKB-SubCell"/>
</dbReference>
<protein>
    <recommendedName>
        <fullName evidence="16">Hexosyltransferase</fullName>
        <ecNumber evidence="16">2.4.1.-</ecNumber>
    </recommendedName>
</protein>
<dbReference type="Proteomes" id="UP001274896">
    <property type="component" value="Unassembled WGS sequence"/>
</dbReference>
<evidence type="ECO:0000256" key="13">
    <source>
        <dbReference type="PIRSR" id="PIRSR601310-1"/>
    </source>
</evidence>
<dbReference type="InterPro" id="IPR011146">
    <property type="entry name" value="HIT-like"/>
</dbReference>
<comment type="similarity">
    <text evidence="12">Belongs to the HINT family.</text>
</comment>
<dbReference type="Gene3D" id="3.90.550.50">
    <property type="match status" value="1"/>
</dbReference>
<gene>
    <name evidence="19" type="ORF">QTP70_026988</name>
</gene>
<evidence type="ECO:0000256" key="4">
    <source>
        <dbReference type="ARBA" id="ARBA00022679"/>
    </source>
</evidence>
<dbReference type="Pfam" id="PF13358">
    <property type="entry name" value="DDE_3"/>
    <property type="match status" value="2"/>
</dbReference>
<organism evidence="19 20">
    <name type="scientific">Hemibagrus guttatus</name>
    <dbReference type="NCBI Taxonomy" id="175788"/>
    <lineage>
        <taxon>Eukaryota</taxon>
        <taxon>Metazoa</taxon>
        <taxon>Chordata</taxon>
        <taxon>Craniata</taxon>
        <taxon>Vertebrata</taxon>
        <taxon>Euteleostomi</taxon>
        <taxon>Actinopterygii</taxon>
        <taxon>Neopterygii</taxon>
        <taxon>Teleostei</taxon>
        <taxon>Ostariophysi</taxon>
        <taxon>Siluriformes</taxon>
        <taxon>Bagridae</taxon>
        <taxon>Hemibagrus</taxon>
    </lineage>
</organism>
<dbReference type="InterPro" id="IPR003378">
    <property type="entry name" value="Fringe-like_glycosylTrfase"/>
</dbReference>
<keyword evidence="8 16" id="KW-0333">Golgi apparatus</keyword>
<evidence type="ECO:0000313" key="19">
    <source>
        <dbReference type="EMBL" id="KAK3522170.1"/>
    </source>
</evidence>
<dbReference type="PROSITE" id="PS00892">
    <property type="entry name" value="HIT_1"/>
    <property type="match status" value="1"/>
</dbReference>
<keyword evidence="7 16" id="KW-1133">Transmembrane helix</keyword>
<dbReference type="InterPro" id="IPR038717">
    <property type="entry name" value="Tc1-like_DDE_dom"/>
</dbReference>
<evidence type="ECO:0000259" key="18">
    <source>
        <dbReference type="PROSITE" id="PS51084"/>
    </source>
</evidence>
<evidence type="ECO:0000256" key="17">
    <source>
        <dbReference type="SAM" id="MobiDB-lite"/>
    </source>
</evidence>
<name>A0AAE0UY06_9TELE</name>
<dbReference type="SUPFAM" id="SSF53448">
    <property type="entry name" value="Nucleotide-diphospho-sugar transferases"/>
    <property type="match status" value="1"/>
</dbReference>
<dbReference type="GO" id="GO:0050510">
    <property type="term" value="F:N-acetylgalactosaminyl-proteoglycan 3-beta-glucuronosyltransferase activity"/>
    <property type="evidence" value="ECO:0007669"/>
    <property type="project" value="UniProtKB-ARBA"/>
</dbReference>
<reference evidence="19" key="1">
    <citation type="submission" date="2023-06" db="EMBL/GenBank/DDBJ databases">
        <title>Male Hemibagrus guttatus genome.</title>
        <authorList>
            <person name="Bian C."/>
        </authorList>
    </citation>
    <scope>NUCLEOTIDE SEQUENCE</scope>
    <source>
        <strain evidence="19">Male_cb2023</strain>
        <tissue evidence="19">Muscle</tissue>
    </source>
</reference>
<dbReference type="InterPro" id="IPR008428">
    <property type="entry name" value="Chond_GalNAc"/>
</dbReference>
<dbReference type="GO" id="GO:0003676">
    <property type="term" value="F:nucleic acid binding"/>
    <property type="evidence" value="ECO:0007669"/>
    <property type="project" value="InterPro"/>
</dbReference>
<dbReference type="InterPro" id="IPR036265">
    <property type="entry name" value="HIT-like_sf"/>
</dbReference>
<dbReference type="CDD" id="cd01276">
    <property type="entry name" value="PKCI_related"/>
    <property type="match status" value="1"/>
</dbReference>
<dbReference type="Pfam" id="PF05679">
    <property type="entry name" value="CHGN"/>
    <property type="match status" value="1"/>
</dbReference>
<comment type="caution">
    <text evidence="19">The sequence shown here is derived from an EMBL/GenBank/DDBJ whole genome shotgun (WGS) entry which is preliminary data.</text>
</comment>
<dbReference type="FunFam" id="3.90.550.50:FF:000004">
    <property type="entry name" value="Hexosyltransferase"/>
    <property type="match status" value="1"/>
</dbReference>
<dbReference type="InterPro" id="IPR029044">
    <property type="entry name" value="Nucleotide-diphossugar_trans"/>
</dbReference>
<dbReference type="PANTHER" id="PTHR12369">
    <property type="entry name" value="CHONDROITIN SYNTHASE"/>
    <property type="match status" value="1"/>
</dbReference>
<keyword evidence="9 16" id="KW-0472">Membrane</keyword>
<evidence type="ECO:0000256" key="9">
    <source>
        <dbReference type="ARBA" id="ARBA00023136"/>
    </source>
</evidence>
<evidence type="ECO:0000256" key="3">
    <source>
        <dbReference type="ARBA" id="ARBA00022676"/>
    </source>
</evidence>
<accession>A0AAE0UY06</accession>
<evidence type="ECO:0000256" key="5">
    <source>
        <dbReference type="ARBA" id="ARBA00022692"/>
    </source>
</evidence>
<dbReference type="GO" id="GO:0047238">
    <property type="term" value="F:glucuronosyl-N-acetylgalactosaminyl-proteoglycan 4-beta-N-acetylgalactosaminyltransferase activity"/>
    <property type="evidence" value="ECO:0007669"/>
    <property type="project" value="TreeGrafter"/>
</dbReference>
<keyword evidence="6 16" id="KW-0735">Signal-anchor</keyword>
<feature type="active site" description="Tele-AMP-histidine intermediate" evidence="13">
    <location>
        <position position="1222"/>
    </location>
</feature>
<dbReference type="Gene3D" id="3.90.550.10">
    <property type="entry name" value="Spore Coat Polysaccharide Biosynthesis Protein SpsA, Chain A"/>
    <property type="match status" value="1"/>
</dbReference>
<comment type="subcellular location">
    <subcellularLocation>
        <location evidence="1 16">Golgi apparatus</location>
        <location evidence="1 16">Golgi stack membrane</location>
        <topology evidence="1 16">Single-pass type II membrane protein</topology>
    </subcellularLocation>
</comment>
<evidence type="ECO:0000256" key="10">
    <source>
        <dbReference type="ARBA" id="ARBA00023180"/>
    </source>
</evidence>
<evidence type="ECO:0000256" key="2">
    <source>
        <dbReference type="ARBA" id="ARBA00009239"/>
    </source>
</evidence>
<dbReference type="Pfam" id="PF01230">
    <property type="entry name" value="HIT"/>
    <property type="match status" value="1"/>
</dbReference>
<comment type="catalytic activity">
    <reaction evidence="11">
        <text>adenosine 5'-phosphoramidate + H2O = NH4(+) + AMP</text>
        <dbReference type="Rhea" id="RHEA:67916"/>
        <dbReference type="ChEBI" id="CHEBI:15377"/>
        <dbReference type="ChEBI" id="CHEBI:28938"/>
        <dbReference type="ChEBI" id="CHEBI:57890"/>
        <dbReference type="ChEBI" id="CHEBI:456215"/>
    </reaction>
</comment>
<evidence type="ECO:0000256" key="8">
    <source>
        <dbReference type="ARBA" id="ARBA00023034"/>
    </source>
</evidence>
<comment type="similarity">
    <text evidence="2 16">Belongs to the chondroitin N-acetylgalactosaminyltransferase family.</text>
</comment>
<keyword evidence="20" id="KW-1185">Reference proteome</keyword>
<dbReference type="SUPFAM" id="SSF54197">
    <property type="entry name" value="HIT-like"/>
    <property type="match status" value="1"/>
</dbReference>
<dbReference type="Pfam" id="PF02434">
    <property type="entry name" value="Fringe"/>
    <property type="match status" value="1"/>
</dbReference>
<dbReference type="PANTHER" id="PTHR12369:SF40">
    <property type="entry name" value="CHONDROITIN SULFATE SYNTHASE 3"/>
    <property type="match status" value="1"/>
</dbReference>
<dbReference type="Gene3D" id="3.30.428.10">
    <property type="entry name" value="HIT-like"/>
    <property type="match status" value="1"/>
</dbReference>
<dbReference type="EC" id="2.4.1.-" evidence="16"/>
<evidence type="ECO:0000256" key="16">
    <source>
        <dbReference type="RuleBase" id="RU364016"/>
    </source>
</evidence>
<dbReference type="InterPro" id="IPR019808">
    <property type="entry name" value="Histidine_triad_CS"/>
</dbReference>
<keyword evidence="3" id="KW-0328">Glycosyltransferase</keyword>
<dbReference type="InterPro" id="IPR001310">
    <property type="entry name" value="Histidine_triad_HIT"/>
</dbReference>
<evidence type="ECO:0000313" key="20">
    <source>
        <dbReference type="Proteomes" id="UP001274896"/>
    </source>
</evidence>
<evidence type="ECO:0000256" key="1">
    <source>
        <dbReference type="ARBA" id="ARBA00004447"/>
    </source>
</evidence>
<proteinExistence type="inferred from homology"/>